<feature type="chain" id="PRO_5038099223" description="DUF3575 domain-containing protein" evidence="1">
    <location>
        <begin position="22"/>
        <end position="248"/>
    </location>
</feature>
<sequence length="248" mass="28451">MRISGFYGSLLFVLCFLTASAQKTEQKEADKPTDSVTIKERRYGLRIGVDLYRLTRGLYDKDYKGLELVADYRISPSYYIAAEIGNENKTDDKDRIDYTTKGSYIKAGFDYNTYQNWLNMENIINVGARYGFSTFSQTRNSYKIYNPNPYFGEEQIVPSGDKFDGLTAGWIELVAGLKAEVLHNIFVGFSVRINYLISQTEPQNFANLYIPGFNRTYEGKFGAGFNYTVSYFIPLYKTKKPIEKEGKK</sequence>
<gene>
    <name evidence="2" type="ORF">G6047_04470</name>
</gene>
<accession>A0A972FRQ6</accession>
<evidence type="ECO:0000313" key="2">
    <source>
        <dbReference type="EMBL" id="NMH27278.1"/>
    </source>
</evidence>
<dbReference type="RefSeq" id="WP_169526285.1">
    <property type="nucleotide sequence ID" value="NZ_JAAMPU010000100.1"/>
</dbReference>
<evidence type="ECO:0000256" key="1">
    <source>
        <dbReference type="SAM" id="SignalP"/>
    </source>
</evidence>
<dbReference type="Pfam" id="PF19515">
    <property type="entry name" value="DUF6048"/>
    <property type="match status" value="1"/>
</dbReference>
<dbReference type="EMBL" id="JAAMPU010000100">
    <property type="protein sequence ID" value="NMH27278.1"/>
    <property type="molecule type" value="Genomic_DNA"/>
</dbReference>
<dbReference type="Proteomes" id="UP000712080">
    <property type="component" value="Unassembled WGS sequence"/>
</dbReference>
<protein>
    <recommendedName>
        <fullName evidence="4">DUF3575 domain-containing protein</fullName>
    </recommendedName>
</protein>
<reference evidence="2" key="1">
    <citation type="submission" date="2020-02" db="EMBL/GenBank/DDBJ databases">
        <title>Flavobacterium sp. genome.</title>
        <authorList>
            <person name="Jung H.S."/>
            <person name="Baek J.H."/>
            <person name="Jeon C.O."/>
        </authorList>
    </citation>
    <scope>NUCLEOTIDE SEQUENCE</scope>
    <source>
        <strain evidence="2">SE-s28</strain>
    </source>
</reference>
<dbReference type="AlphaFoldDB" id="A0A972FRQ6"/>
<keyword evidence="1" id="KW-0732">Signal</keyword>
<organism evidence="2 3">
    <name type="scientific">Flavobacterium silvaticum</name>
    <dbReference type="NCBI Taxonomy" id="1852020"/>
    <lineage>
        <taxon>Bacteria</taxon>
        <taxon>Pseudomonadati</taxon>
        <taxon>Bacteroidota</taxon>
        <taxon>Flavobacteriia</taxon>
        <taxon>Flavobacteriales</taxon>
        <taxon>Flavobacteriaceae</taxon>
        <taxon>Flavobacterium</taxon>
    </lineage>
</organism>
<evidence type="ECO:0008006" key="4">
    <source>
        <dbReference type="Google" id="ProtNLM"/>
    </source>
</evidence>
<evidence type="ECO:0000313" key="3">
    <source>
        <dbReference type="Proteomes" id="UP000712080"/>
    </source>
</evidence>
<proteinExistence type="predicted"/>
<keyword evidence="3" id="KW-1185">Reference proteome</keyword>
<comment type="caution">
    <text evidence="2">The sequence shown here is derived from an EMBL/GenBank/DDBJ whole genome shotgun (WGS) entry which is preliminary data.</text>
</comment>
<name>A0A972FRQ6_9FLAO</name>
<feature type="signal peptide" evidence="1">
    <location>
        <begin position="1"/>
        <end position="21"/>
    </location>
</feature>
<dbReference type="InterPro" id="IPR046111">
    <property type="entry name" value="DUF6048"/>
</dbReference>